<dbReference type="GeneID" id="109482234"/>
<feature type="disulfide bond" evidence="11">
    <location>
        <begin position="605"/>
        <end position="648"/>
    </location>
</feature>
<feature type="domain" description="Sushi" evidence="15">
    <location>
        <begin position="888"/>
        <end position="946"/>
    </location>
</feature>
<name>A0A6P5AF89_BRABE</name>
<feature type="disulfide bond" evidence="11">
    <location>
        <begin position="259"/>
        <end position="302"/>
    </location>
</feature>
<dbReference type="InterPro" id="IPR000859">
    <property type="entry name" value="CUB_dom"/>
</dbReference>
<feature type="domain" description="Sushi" evidence="15">
    <location>
        <begin position="257"/>
        <end position="317"/>
    </location>
</feature>
<feature type="domain" description="Sushi" evidence="15">
    <location>
        <begin position="1132"/>
        <end position="1190"/>
    </location>
</feature>
<feature type="compositionally biased region" description="Basic and acidic residues" evidence="12">
    <location>
        <begin position="1634"/>
        <end position="1646"/>
    </location>
</feature>
<evidence type="ECO:0000256" key="6">
    <source>
        <dbReference type="ARBA" id="ARBA00022737"/>
    </source>
</evidence>
<dbReference type="GO" id="GO:0007155">
    <property type="term" value="P:cell adhesion"/>
    <property type="evidence" value="ECO:0007669"/>
    <property type="project" value="UniProtKB-KW"/>
</dbReference>
<feature type="disulfide bond" evidence="11">
    <location>
        <begin position="1161"/>
        <end position="1188"/>
    </location>
</feature>
<evidence type="ECO:0000256" key="2">
    <source>
        <dbReference type="ARBA" id="ARBA00022525"/>
    </source>
</evidence>
<dbReference type="InterPro" id="IPR035976">
    <property type="entry name" value="Sushi/SCR/CCP_sf"/>
</dbReference>
<feature type="disulfide bond" evidence="11">
    <location>
        <begin position="1096"/>
        <end position="1123"/>
    </location>
</feature>
<feature type="domain" description="Sushi" evidence="15">
    <location>
        <begin position="1066"/>
        <end position="1125"/>
    </location>
</feature>
<evidence type="ECO:0000259" key="15">
    <source>
        <dbReference type="PROSITE" id="PS50923"/>
    </source>
</evidence>
<keyword evidence="13" id="KW-0812">Transmembrane</keyword>
<dbReference type="SMART" id="SM00032">
    <property type="entry name" value="CCP"/>
    <property type="match status" value="9"/>
</dbReference>
<feature type="disulfide bond" evidence="11">
    <location>
        <begin position="468"/>
        <end position="495"/>
    </location>
</feature>
<dbReference type="FunFam" id="2.60.120.290:FF:000013">
    <property type="entry name" value="Membrane frizzled-related protein"/>
    <property type="match status" value="6"/>
</dbReference>
<dbReference type="RefSeq" id="XP_019640486.1">
    <property type="nucleotide sequence ID" value="XM_019784927.1"/>
</dbReference>
<feature type="domain" description="CUB" evidence="14">
    <location>
        <begin position="482"/>
        <end position="602"/>
    </location>
</feature>
<evidence type="ECO:0000256" key="5">
    <source>
        <dbReference type="ARBA" id="ARBA00022729"/>
    </source>
</evidence>
<dbReference type="PANTHER" id="PTHR24251:SF30">
    <property type="entry name" value="MEMBRANE FRIZZLED-RELATED PROTEIN"/>
    <property type="match status" value="1"/>
</dbReference>
<dbReference type="GO" id="GO:0005576">
    <property type="term" value="C:extracellular region"/>
    <property type="evidence" value="ECO:0007669"/>
    <property type="project" value="UniProtKB-SubCell"/>
</dbReference>
<feature type="compositionally biased region" description="Polar residues" evidence="12">
    <location>
        <begin position="1565"/>
        <end position="1592"/>
    </location>
</feature>
<dbReference type="Pfam" id="PF00084">
    <property type="entry name" value="Sushi"/>
    <property type="match status" value="9"/>
</dbReference>
<comment type="caution">
    <text evidence="11">Lacks conserved residue(s) required for the propagation of feature annotation.</text>
</comment>
<comment type="subcellular location">
    <subcellularLocation>
        <location evidence="1">Secreted</location>
    </subcellularLocation>
</comment>
<dbReference type="SMART" id="SM00042">
    <property type="entry name" value="CUB"/>
    <property type="match status" value="6"/>
</dbReference>
<evidence type="ECO:0000256" key="3">
    <source>
        <dbReference type="ARBA" id="ARBA00022536"/>
    </source>
</evidence>
<feature type="domain" description="Sushi" evidence="15">
    <location>
        <begin position="439"/>
        <end position="497"/>
    </location>
</feature>
<keyword evidence="2" id="KW-0964">Secreted</keyword>
<keyword evidence="8" id="KW-0130">Cell adhesion</keyword>
<feature type="domain" description="Sushi" evidence="15">
    <location>
        <begin position="17"/>
        <end position="75"/>
    </location>
</feature>
<evidence type="ECO:0000256" key="11">
    <source>
        <dbReference type="PROSITE-ProRule" id="PRU00302"/>
    </source>
</evidence>
<keyword evidence="7" id="KW-0106">Calcium</keyword>
<organism evidence="16 17">
    <name type="scientific">Branchiostoma belcheri</name>
    <name type="common">Amphioxus</name>
    <dbReference type="NCBI Taxonomy" id="7741"/>
    <lineage>
        <taxon>Eukaryota</taxon>
        <taxon>Metazoa</taxon>
        <taxon>Chordata</taxon>
        <taxon>Cephalochordata</taxon>
        <taxon>Leptocardii</taxon>
        <taxon>Amphioxiformes</taxon>
        <taxon>Branchiostomatidae</taxon>
        <taxon>Branchiostoma</taxon>
    </lineage>
</organism>
<evidence type="ECO:0000256" key="7">
    <source>
        <dbReference type="ARBA" id="ARBA00022837"/>
    </source>
</evidence>
<proteinExistence type="predicted"/>
<dbReference type="Pfam" id="PF00431">
    <property type="entry name" value="CUB"/>
    <property type="match status" value="6"/>
</dbReference>
<evidence type="ECO:0000313" key="17">
    <source>
        <dbReference type="RefSeq" id="XP_019640486.1"/>
    </source>
</evidence>
<reference evidence="17" key="1">
    <citation type="submission" date="2025-08" db="UniProtKB">
        <authorList>
            <consortium name="RefSeq"/>
        </authorList>
    </citation>
    <scope>IDENTIFICATION</scope>
    <source>
        <tissue evidence="17">Gonad</tissue>
    </source>
</reference>
<keyword evidence="5" id="KW-0732">Signal</keyword>
<gene>
    <name evidence="17" type="primary">LOC109482234</name>
</gene>
<feature type="disulfide bond" evidence="11">
    <location>
        <begin position="288"/>
        <end position="315"/>
    </location>
</feature>
<dbReference type="Proteomes" id="UP000515135">
    <property type="component" value="Unplaced"/>
</dbReference>
<feature type="disulfide bond" evidence="11">
    <location>
        <begin position="46"/>
        <end position="73"/>
    </location>
</feature>
<feature type="disulfide bond" evidence="11">
    <location>
        <begin position="105"/>
        <end position="132"/>
    </location>
</feature>
<keyword evidence="10" id="KW-0325">Glycoprotein</keyword>
<dbReference type="SUPFAM" id="SSF49854">
    <property type="entry name" value="Spermadhesin, CUB domain"/>
    <property type="match status" value="6"/>
</dbReference>
<dbReference type="InterPro" id="IPR000436">
    <property type="entry name" value="Sushi_SCR_CCP_dom"/>
</dbReference>
<feature type="domain" description="Sushi" evidence="15">
    <location>
        <begin position="76"/>
        <end position="134"/>
    </location>
</feature>
<sequence>MDLCLGLHRCRFIVSAVYCPALTAPANGGLSSEGPNSYPDAVTFTCNQGYELDGTAVLICQDDQAWSAPVPICQPVHCPAPTAPANGGLSSEGPYYYQDVVTFTCNRGYELTGASSVSCQANETWSDDVPTCIFTACVPFENLALTDLVPEGYIMSPFYPGNYPNNADCSWTITAPSTTVIQLDFVETFDIETGLNCPYDYVQVIDGQISFSPVLGRLCGTTLPPTLRTTGNAMTVQFHTDYSEPRAGFKAKYSMILPCLLPPVAPTNGALSPEVANYYQDGVITFSCNPGYDLNGASNVTCQADQTWSHPSPTCTLTAACVDGQNLALTSSAPEGYILSPNYPDNYLDNMDCSWTITAPSAIQLDFVETFDIESGDNCPYDYVQVLEGPVSSSPVLGKFCGNTPPPTLRTTGNVMTVQFHTDRSVPRAGFKAKYSIAVRCPTLAAPVNGALAPVGSNYYQDVVTFTCNQGYELNGASNLTCQADTTWSDAVPTCQPPEGYIVSPNYPGNYPINIDCSWTITAPSAIQLDFLETFDIGPGTNCQYDYVQVLEGAISFSPVLGKFCGATLPPTMRTFGNVMTVQFHTDHSISSTGFKAKYSMALPCRPTPVAPTNGALSPERVNYYQDDVITFSCNPGYDLNGASNVTCQADQTWSGPFPTCTPPEGYIMSPNYPNNYPNFMDCSWTIFAPSASVIQLDFVETFDIEPGLNISSCTYDYVQVLEGQISTSPVLGTFCGAALPPTLWTVGNVMTVKFHTDGSVPRTGFKAKYSMVSAACVHGETLTLTDSVPEGYIMSPNYPGNYPNNADCSWIITAPSTTAVQLDFVETFDIEYGANCLYDYVQVLEDKYCGATPPPTLRTVGNVMTVQFHTDYSEQRAGFKAKYSIAVQCPTLTAPANGALSPTGTNSYQDVVTFTCNQGYELNGTSNLTCQADQMWSDSAPTCTLTACVQGENLALTDSVTEGYIMSPNYPDNYPSNADCSWTITAPSAIQLDFVTFDVELQQSCRYDYVRVLDGRGSASPTLGKFCGATLPPTVRTVGNVMTVKFRSDGSTQRTGFRAKYSIVIQCPAQTAPANGALSPEVANYYQDDVITFTCNQGYELNGASNVTCKNDTTWSHPVPTCTRKTVCSTRQCPTLAAPVNGALTPVGANSYQDLVTFTCDLGYELDGASSVTCHADQTWSAPVPICQPVQCPSLTAPANGLLTPVGANSYQDVVTFTCNHGYELAGASSVICQADQTWSQHIPTCTQIVITTTMTTTESVSTTLSETTATTTEPTTTEPKTTLPETTVTTTTTEPTTAGHETTLPETTAITTTELTTTLPETTMMTTSTEPTTTMPETTLPETTSATATTTPTTTVPETTLPDTTVPETTVPETALPETTIVTTTTEPTTTVPETTIPETTIPETTVPEITLPDTTVPETTLPETTIPETTIPETTLPETTEPEITLPETMLPETTLPETTVPEATVPETTPPETTLPETTLPETTLPETTPPETTLPETALPETTVMTTTTESTTTLPETTPSETGTLLTTESVVTIPETTATMPTTESTPTVPETTTNKTWATDSSSTMLDTTYTSTESASVKPTEQLSTKHPEATKPVPTEAPTIVQKTDFVFTTTTKSTEKPVNANTEKPKPKPTEPPKEDEPESSSSSQVVIIAGAAGGGAAAVAGGCACVIMIRRRKLLAGSQKREELELMDLNNAKE</sequence>
<feature type="region of interest" description="Disordered" evidence="12">
    <location>
        <begin position="1262"/>
        <end position="1302"/>
    </location>
</feature>
<dbReference type="Gene3D" id="2.10.70.10">
    <property type="entry name" value="Complement Module, domain 1"/>
    <property type="match status" value="9"/>
</dbReference>
<feature type="domain" description="Sushi" evidence="15">
    <location>
        <begin position="603"/>
        <end position="663"/>
    </location>
</feature>
<dbReference type="FunFam" id="2.10.70.10:FF:000064">
    <property type="entry name" value="Fibulin 7"/>
    <property type="match status" value="5"/>
</dbReference>
<feature type="compositionally biased region" description="Low complexity" evidence="12">
    <location>
        <begin position="1461"/>
        <end position="1564"/>
    </location>
</feature>
<dbReference type="InterPro" id="IPR035914">
    <property type="entry name" value="Sperma_CUB_dom_sf"/>
</dbReference>
<feature type="compositionally biased region" description="Low complexity" evidence="12">
    <location>
        <begin position="1613"/>
        <end position="1623"/>
    </location>
</feature>
<evidence type="ECO:0000256" key="12">
    <source>
        <dbReference type="SAM" id="MobiDB-lite"/>
    </source>
</evidence>
<feature type="region of interest" description="Disordered" evidence="12">
    <location>
        <begin position="1461"/>
        <end position="1655"/>
    </location>
</feature>
<feature type="transmembrane region" description="Helical" evidence="13">
    <location>
        <begin position="1657"/>
        <end position="1681"/>
    </location>
</feature>
<keyword evidence="13" id="KW-1133">Transmembrane helix</keyword>
<accession>A0A6P5AF89</accession>
<evidence type="ECO:0000256" key="4">
    <source>
        <dbReference type="ARBA" id="ARBA00022659"/>
    </source>
</evidence>
<evidence type="ECO:0000259" key="14">
    <source>
        <dbReference type="PROSITE" id="PS01180"/>
    </source>
</evidence>
<feature type="domain" description="CUB" evidence="14">
    <location>
        <begin position="648"/>
        <end position="773"/>
    </location>
</feature>
<dbReference type="OrthoDB" id="6127264at2759"/>
<protein>
    <submittedName>
        <fullName evidence="17">CUB and sushi domain-containing protein 1-like</fullName>
    </submittedName>
</protein>
<evidence type="ECO:0000256" key="13">
    <source>
        <dbReference type="SAM" id="Phobius"/>
    </source>
</evidence>
<keyword evidence="3" id="KW-0245">EGF-like domain</keyword>
<feature type="domain" description="CUB" evidence="14">
    <location>
        <begin position="779"/>
        <end position="887"/>
    </location>
</feature>
<dbReference type="CDD" id="cd00041">
    <property type="entry name" value="CUB"/>
    <property type="match status" value="6"/>
</dbReference>
<evidence type="ECO:0000313" key="16">
    <source>
        <dbReference type="Proteomes" id="UP000515135"/>
    </source>
</evidence>
<dbReference type="PROSITE" id="PS01180">
    <property type="entry name" value="CUB"/>
    <property type="match status" value="6"/>
</dbReference>
<feature type="region of interest" description="Disordered" evidence="12">
    <location>
        <begin position="1328"/>
        <end position="1372"/>
    </location>
</feature>
<evidence type="ECO:0000256" key="8">
    <source>
        <dbReference type="ARBA" id="ARBA00022889"/>
    </source>
</evidence>
<dbReference type="Gene3D" id="2.60.120.290">
    <property type="entry name" value="Spermadhesin, CUB domain"/>
    <property type="match status" value="6"/>
</dbReference>
<keyword evidence="4 11" id="KW-0768">Sushi</keyword>
<feature type="domain" description="CUB" evidence="14">
    <location>
        <begin position="137"/>
        <end position="256"/>
    </location>
</feature>
<evidence type="ECO:0000256" key="1">
    <source>
        <dbReference type="ARBA" id="ARBA00004613"/>
    </source>
</evidence>
<evidence type="ECO:0000256" key="10">
    <source>
        <dbReference type="ARBA" id="ARBA00023180"/>
    </source>
</evidence>
<dbReference type="PANTHER" id="PTHR24251">
    <property type="entry name" value="OVOCHYMASE-RELATED"/>
    <property type="match status" value="1"/>
</dbReference>
<feature type="disulfide bond" evidence="11">
    <location>
        <begin position="1220"/>
        <end position="1247"/>
    </location>
</feature>
<feature type="domain" description="CUB" evidence="14">
    <location>
        <begin position="951"/>
        <end position="1065"/>
    </location>
</feature>
<evidence type="ECO:0000256" key="9">
    <source>
        <dbReference type="ARBA" id="ARBA00023157"/>
    </source>
</evidence>
<dbReference type="PROSITE" id="PS50923">
    <property type="entry name" value="SUSHI"/>
    <property type="match status" value="9"/>
</dbReference>
<dbReference type="KEGG" id="bbel:109482234"/>
<keyword evidence="6" id="KW-0677">Repeat</keyword>
<keyword evidence="16" id="KW-1185">Reference proteome</keyword>
<keyword evidence="9 11" id="KW-1015">Disulfide bond</keyword>
<dbReference type="CDD" id="cd00033">
    <property type="entry name" value="CCP"/>
    <property type="match status" value="9"/>
</dbReference>
<feature type="domain" description="CUB" evidence="14">
    <location>
        <begin position="323"/>
        <end position="438"/>
    </location>
</feature>
<dbReference type="FunFam" id="2.10.70.10:FF:000014">
    <property type="entry name" value="Membrane cofactor protein"/>
    <property type="match status" value="1"/>
</dbReference>
<feature type="disulfide bond" evidence="11">
    <location>
        <begin position="917"/>
        <end position="944"/>
    </location>
</feature>
<keyword evidence="13" id="KW-0472">Membrane</keyword>
<feature type="domain" description="Sushi" evidence="15">
    <location>
        <begin position="1191"/>
        <end position="1249"/>
    </location>
</feature>
<dbReference type="SUPFAM" id="SSF57535">
    <property type="entry name" value="Complement control module/SCR domain"/>
    <property type="match status" value="9"/>
</dbReference>
<feature type="disulfide bond" evidence="11">
    <location>
        <begin position="634"/>
        <end position="661"/>
    </location>
</feature>